<gene>
    <name evidence="2" type="ordered locus">Hbal_2293</name>
</gene>
<organism evidence="2 3">
    <name type="scientific">Hirschia baltica (strain ATCC 49814 / DSM 5838 / IFAM 1418)</name>
    <dbReference type="NCBI Taxonomy" id="582402"/>
    <lineage>
        <taxon>Bacteria</taxon>
        <taxon>Pseudomonadati</taxon>
        <taxon>Pseudomonadota</taxon>
        <taxon>Alphaproteobacteria</taxon>
        <taxon>Hyphomonadales</taxon>
        <taxon>Hyphomonadaceae</taxon>
        <taxon>Hirschia</taxon>
    </lineage>
</organism>
<sequence>MPALPLLDKIVRKRPLISWTLSFHLDTGELRGYDFFNPPTKNHIPVMPHSYKAISKHMARFFPNCPSSDRDAIIALVQSDQYRDIDLKTATAMSARVHVRNTQTDFDNLKQVDAMTRNEAILIVKEEVADIIQSWKK</sequence>
<reference evidence="3" key="1">
    <citation type="journal article" date="2011" name="J. Bacteriol.">
        <title>Genome sequences of eight morphologically diverse alphaproteobacteria.</title>
        <authorList>
            <consortium name="US DOE Joint Genome Institute"/>
            <person name="Brown P.J."/>
            <person name="Kysela D.T."/>
            <person name="Buechlein A."/>
            <person name="Hemmerich C."/>
            <person name="Brun Y.V."/>
        </authorList>
    </citation>
    <scope>NUCLEOTIDE SEQUENCE [LARGE SCALE GENOMIC DNA]</scope>
    <source>
        <strain evidence="3">ATCC 49814 / DSM 5838 / IFAM 1418</strain>
    </source>
</reference>
<dbReference type="Pfam" id="PF10056">
    <property type="entry name" value="DUF2293"/>
    <property type="match status" value="1"/>
</dbReference>
<feature type="domain" description="DUF2293" evidence="1">
    <location>
        <begin position="58"/>
        <end position="136"/>
    </location>
</feature>
<dbReference type="eggNOG" id="COG5586">
    <property type="taxonomic scope" value="Bacteria"/>
</dbReference>
<protein>
    <recommendedName>
        <fullName evidence="1">DUF2293 domain-containing protein</fullName>
    </recommendedName>
</protein>
<dbReference type="HOGENOM" id="CLU_1862437_0_0_5"/>
<accession>C6XMQ9</accession>
<name>C6XMQ9_HIRBI</name>
<dbReference type="STRING" id="582402.Hbal_2293"/>
<proteinExistence type="predicted"/>
<dbReference type="EMBL" id="CP001678">
    <property type="protein sequence ID" value="ACT59973.1"/>
    <property type="molecule type" value="Genomic_DNA"/>
</dbReference>
<evidence type="ECO:0000259" key="1">
    <source>
        <dbReference type="Pfam" id="PF10056"/>
    </source>
</evidence>
<evidence type="ECO:0000313" key="3">
    <source>
        <dbReference type="Proteomes" id="UP000002745"/>
    </source>
</evidence>
<dbReference type="KEGG" id="hba:Hbal_2293"/>
<dbReference type="Proteomes" id="UP000002745">
    <property type="component" value="Chromosome"/>
</dbReference>
<keyword evidence="3" id="KW-1185">Reference proteome</keyword>
<dbReference type="AlphaFoldDB" id="C6XMQ9"/>
<evidence type="ECO:0000313" key="2">
    <source>
        <dbReference type="EMBL" id="ACT59973.1"/>
    </source>
</evidence>
<dbReference type="InterPro" id="IPR018744">
    <property type="entry name" value="DUF2293"/>
</dbReference>